<keyword evidence="2" id="KW-1185">Reference proteome</keyword>
<proteinExistence type="predicted"/>
<dbReference type="EMBL" id="JAWDGP010004118">
    <property type="protein sequence ID" value="KAK3767660.1"/>
    <property type="molecule type" value="Genomic_DNA"/>
</dbReference>
<dbReference type="Proteomes" id="UP001283361">
    <property type="component" value="Unassembled WGS sequence"/>
</dbReference>
<reference evidence="1" key="1">
    <citation type="journal article" date="2023" name="G3 (Bethesda)">
        <title>A reference genome for the long-term kleptoplast-retaining sea slug Elysia crispata morphotype clarki.</title>
        <authorList>
            <person name="Eastman K.E."/>
            <person name="Pendleton A.L."/>
            <person name="Shaikh M.A."/>
            <person name="Suttiyut T."/>
            <person name="Ogas R."/>
            <person name="Tomko P."/>
            <person name="Gavelis G."/>
            <person name="Widhalm J.R."/>
            <person name="Wisecaver J.H."/>
        </authorList>
    </citation>
    <scope>NUCLEOTIDE SEQUENCE</scope>
    <source>
        <strain evidence="1">ECLA1</strain>
    </source>
</reference>
<comment type="caution">
    <text evidence="1">The sequence shown here is derived from an EMBL/GenBank/DDBJ whole genome shotgun (WGS) entry which is preliminary data.</text>
</comment>
<protein>
    <submittedName>
        <fullName evidence="1">Uncharacterized protein</fullName>
    </submittedName>
</protein>
<dbReference type="AlphaFoldDB" id="A0AAE0ZE76"/>
<sequence length="133" mass="14609">MITGAGNPYRAGKLKQFGFRSDLKSQSLGQITLMLQRQETLSQTAPGQFAVNLLSSSVTAGNSSVYYNDFCLGVDASISRPPVLNSGNCRSPKKKKKRLLFLFASFTWHIPRSQTLNSELKRPAPQPEANFGV</sequence>
<gene>
    <name evidence="1" type="ORF">RRG08_022695</name>
</gene>
<name>A0AAE0ZE76_9GAST</name>
<accession>A0AAE0ZE76</accession>
<evidence type="ECO:0000313" key="1">
    <source>
        <dbReference type="EMBL" id="KAK3767660.1"/>
    </source>
</evidence>
<evidence type="ECO:0000313" key="2">
    <source>
        <dbReference type="Proteomes" id="UP001283361"/>
    </source>
</evidence>
<organism evidence="1 2">
    <name type="scientific">Elysia crispata</name>
    <name type="common">lettuce slug</name>
    <dbReference type="NCBI Taxonomy" id="231223"/>
    <lineage>
        <taxon>Eukaryota</taxon>
        <taxon>Metazoa</taxon>
        <taxon>Spiralia</taxon>
        <taxon>Lophotrochozoa</taxon>
        <taxon>Mollusca</taxon>
        <taxon>Gastropoda</taxon>
        <taxon>Heterobranchia</taxon>
        <taxon>Euthyneura</taxon>
        <taxon>Panpulmonata</taxon>
        <taxon>Sacoglossa</taxon>
        <taxon>Placobranchoidea</taxon>
        <taxon>Plakobranchidae</taxon>
        <taxon>Elysia</taxon>
    </lineage>
</organism>